<sequence length="326" mass="35896">MGAVCCRPSSSTDSEAAAHVIVRNSGDGTTSPGEPLGRLLIFVNPNSGAGVGKRTFEKKVRPKLQAANIDYELILTTGPNHARQVVSTRSDLLSEFCGILILSGDGLIYEVLNGLFQRKDRFLVIPQLALGLIPTGSGNGLLASILASKKYPVSSAELLMSNAVEIATSAATVAQPISLFHVQTPAVNIISFLSVGWGLMADIDIESERWRRTLGSQRFTMGSIIRALNLRSYKGRLTYMPYRKSDKFASLPTFPVYGRVRVPSDLFQMVSTNEKKFNLNGWMHYWWDIRKKERIFSKRNFGGASLMIWRGVSASAPSISHFPRPK</sequence>
<dbReference type="PROSITE" id="PS50146">
    <property type="entry name" value="DAGK"/>
    <property type="match status" value="1"/>
</dbReference>
<dbReference type="InterPro" id="IPR001206">
    <property type="entry name" value="Diacylglycerol_kinase_cat_dom"/>
</dbReference>
<reference evidence="2 3" key="1">
    <citation type="journal article" date="2017" name="Curr. Biol.">
        <title>Genome architecture and evolution of a unichromosomal asexual nematode.</title>
        <authorList>
            <person name="Fradin H."/>
            <person name="Zegar C."/>
            <person name="Gutwein M."/>
            <person name="Lucas J."/>
            <person name="Kovtun M."/>
            <person name="Corcoran D."/>
            <person name="Baugh L.R."/>
            <person name="Kiontke K."/>
            <person name="Gunsalus K."/>
            <person name="Fitch D.H."/>
            <person name="Piano F."/>
        </authorList>
    </citation>
    <scope>NUCLEOTIDE SEQUENCE [LARGE SCALE GENOMIC DNA]</scope>
    <source>
        <strain evidence="2">PF1309</strain>
    </source>
</reference>
<organism evidence="2 3">
    <name type="scientific">Diploscapter pachys</name>
    <dbReference type="NCBI Taxonomy" id="2018661"/>
    <lineage>
        <taxon>Eukaryota</taxon>
        <taxon>Metazoa</taxon>
        <taxon>Ecdysozoa</taxon>
        <taxon>Nematoda</taxon>
        <taxon>Chromadorea</taxon>
        <taxon>Rhabditida</taxon>
        <taxon>Rhabditina</taxon>
        <taxon>Rhabditomorpha</taxon>
        <taxon>Rhabditoidea</taxon>
        <taxon>Rhabditidae</taxon>
        <taxon>Diploscapter</taxon>
    </lineage>
</organism>
<dbReference type="InterPro" id="IPR017438">
    <property type="entry name" value="ATP-NAD_kinase_N"/>
</dbReference>
<name>A0A2A2LJJ0_9BILA</name>
<dbReference type="GO" id="GO:0001727">
    <property type="term" value="F:lipid kinase activity"/>
    <property type="evidence" value="ECO:0007669"/>
    <property type="project" value="TreeGrafter"/>
</dbReference>
<dbReference type="SUPFAM" id="SSF111331">
    <property type="entry name" value="NAD kinase/diacylglycerol kinase-like"/>
    <property type="match status" value="1"/>
</dbReference>
<evidence type="ECO:0000313" key="2">
    <source>
        <dbReference type="EMBL" id="PAV86295.1"/>
    </source>
</evidence>
<dbReference type="Proteomes" id="UP000218231">
    <property type="component" value="Unassembled WGS sequence"/>
</dbReference>
<dbReference type="GO" id="GO:0005737">
    <property type="term" value="C:cytoplasm"/>
    <property type="evidence" value="ECO:0007669"/>
    <property type="project" value="TreeGrafter"/>
</dbReference>
<dbReference type="OrthoDB" id="3853857at2759"/>
<keyword evidence="3" id="KW-1185">Reference proteome</keyword>
<gene>
    <name evidence="2" type="ORF">WR25_20446</name>
</gene>
<protein>
    <recommendedName>
        <fullName evidence="1">DAGKc domain-containing protein</fullName>
    </recommendedName>
</protein>
<dbReference type="InterPro" id="IPR016064">
    <property type="entry name" value="NAD/diacylglycerol_kinase_sf"/>
</dbReference>
<proteinExistence type="predicted"/>
<dbReference type="STRING" id="2018661.A0A2A2LJJ0"/>
<dbReference type="GO" id="GO:0016020">
    <property type="term" value="C:membrane"/>
    <property type="evidence" value="ECO:0007669"/>
    <property type="project" value="TreeGrafter"/>
</dbReference>
<evidence type="ECO:0000313" key="3">
    <source>
        <dbReference type="Proteomes" id="UP000218231"/>
    </source>
</evidence>
<comment type="caution">
    <text evidence="2">The sequence shown here is derived from an EMBL/GenBank/DDBJ whole genome shotgun (WGS) entry which is preliminary data.</text>
</comment>
<accession>A0A2A2LJJ0</accession>
<dbReference type="Gene3D" id="3.40.50.10330">
    <property type="entry name" value="Probable inorganic polyphosphate/atp-NAD kinase, domain 1"/>
    <property type="match status" value="1"/>
</dbReference>
<dbReference type="InterPro" id="IPR050187">
    <property type="entry name" value="Lipid_Phosphate_FormReg"/>
</dbReference>
<dbReference type="GO" id="GO:0046512">
    <property type="term" value="P:sphingosine biosynthetic process"/>
    <property type="evidence" value="ECO:0007669"/>
    <property type="project" value="TreeGrafter"/>
</dbReference>
<dbReference type="Gene3D" id="2.60.200.40">
    <property type="match status" value="1"/>
</dbReference>
<dbReference type="EMBL" id="LIAE01006684">
    <property type="protein sequence ID" value="PAV86295.1"/>
    <property type="molecule type" value="Genomic_DNA"/>
</dbReference>
<feature type="domain" description="DAGKc" evidence="1">
    <location>
        <begin position="34"/>
        <end position="191"/>
    </location>
</feature>
<dbReference type="PANTHER" id="PTHR12358:SF112">
    <property type="entry name" value="LD11247P-RELATED"/>
    <property type="match status" value="1"/>
</dbReference>
<dbReference type="PANTHER" id="PTHR12358">
    <property type="entry name" value="SPHINGOSINE KINASE"/>
    <property type="match status" value="1"/>
</dbReference>
<dbReference type="AlphaFoldDB" id="A0A2A2LJJ0"/>
<dbReference type="SMART" id="SM00046">
    <property type="entry name" value="DAGKc"/>
    <property type="match status" value="1"/>
</dbReference>
<dbReference type="Pfam" id="PF00781">
    <property type="entry name" value="DAGK_cat"/>
    <property type="match status" value="1"/>
</dbReference>
<evidence type="ECO:0000259" key="1">
    <source>
        <dbReference type="PROSITE" id="PS50146"/>
    </source>
</evidence>